<evidence type="ECO:0000256" key="9">
    <source>
        <dbReference type="PIRSR" id="PIRSR601344-1"/>
    </source>
</evidence>
<comment type="function">
    <text evidence="1">The light-harvesting complex (LHC) functions as a light receptor, it captures and delivers excitation energy to photosystems with which it is closely associated. Energy is transferred from the carotenoid and chlorophyll C (or B) to chlorophyll A and the photosynthetic reaction centers where it is used to synthesize ATP and reducing power.</text>
</comment>
<evidence type="ECO:0000256" key="2">
    <source>
        <dbReference type="ARBA" id="ARBA00004229"/>
    </source>
</evidence>
<organism evidence="10 11">
    <name type="scientific">Fistulifera solaris</name>
    <name type="common">Oleaginous diatom</name>
    <dbReference type="NCBI Taxonomy" id="1519565"/>
    <lineage>
        <taxon>Eukaryota</taxon>
        <taxon>Sar</taxon>
        <taxon>Stramenopiles</taxon>
        <taxon>Ochrophyta</taxon>
        <taxon>Bacillariophyta</taxon>
        <taxon>Bacillariophyceae</taxon>
        <taxon>Bacillariophycidae</taxon>
        <taxon>Naviculales</taxon>
        <taxon>Naviculaceae</taxon>
        <taxon>Fistulifera</taxon>
    </lineage>
</organism>
<dbReference type="GO" id="GO:0030076">
    <property type="term" value="C:light-harvesting complex"/>
    <property type="evidence" value="ECO:0007669"/>
    <property type="project" value="UniProtKB-KW"/>
</dbReference>
<keyword evidence="7" id="KW-0437">Light-harvesting polypeptide</keyword>
<sequence>MKRLLTIALAAYPVVFVFGFAPNLPPTTRSTVRLQESKKDLETLANELNPIIGFYDPIGISNNFFWDLTVDETIGWLRESEIKHGRVAMAACVGYCVQSVYTWPFDNTLSGKPFPSTTLSPPEQWDALPLGAKVQILLFIGFLEFYAELSPPRPGALPHYTKGGIPGKYPTFDGVPHPVPFNLYDPFGFSSERTKEEKARGLLCEINNGRLAMIGIMSVLCESKIPGSIPALKGLVKPYAGQVMAPFEGTPFYPISDLGCIFEGLCSSS</sequence>
<feature type="binding site" evidence="9">
    <location>
        <position position="84"/>
    </location>
    <ligand>
        <name>chlorophyll a</name>
        <dbReference type="ChEBI" id="CHEBI:58416"/>
        <label>1</label>
    </ligand>
</feature>
<protein>
    <submittedName>
        <fullName evidence="10">Uncharacterized protein</fullName>
    </submittedName>
</protein>
<feature type="binding site" description="axial binding residue" evidence="9">
    <location>
        <position position="61"/>
    </location>
    <ligand>
        <name>chlorophyll b</name>
        <dbReference type="ChEBI" id="CHEBI:61721"/>
        <label>1</label>
    </ligand>
    <ligandPart>
        <name>Mg</name>
        <dbReference type="ChEBI" id="CHEBI:25107"/>
    </ligandPart>
</feature>
<keyword evidence="5" id="KW-0602">Photosynthesis</keyword>
<dbReference type="GO" id="GO:0016020">
    <property type="term" value="C:membrane"/>
    <property type="evidence" value="ECO:0007669"/>
    <property type="project" value="InterPro"/>
</dbReference>
<evidence type="ECO:0000256" key="5">
    <source>
        <dbReference type="ARBA" id="ARBA00022531"/>
    </source>
</evidence>
<dbReference type="AlphaFoldDB" id="A0A1Z5JHS4"/>
<feature type="binding site" evidence="9">
    <location>
        <position position="205"/>
    </location>
    <ligand>
        <name>chlorophyll a</name>
        <dbReference type="ChEBI" id="CHEBI:58416"/>
        <label>1</label>
    </ligand>
</feature>
<evidence type="ECO:0000256" key="4">
    <source>
        <dbReference type="ARBA" id="ARBA00022528"/>
    </source>
</evidence>
<dbReference type="Gene3D" id="1.10.3460.10">
    <property type="entry name" value="Chlorophyll a/b binding protein domain"/>
    <property type="match status" value="1"/>
</dbReference>
<dbReference type="InterPro" id="IPR022796">
    <property type="entry name" value="Chloroa_b-bind"/>
</dbReference>
<evidence type="ECO:0000313" key="10">
    <source>
        <dbReference type="EMBL" id="GAX13318.1"/>
    </source>
</evidence>
<reference evidence="10 11" key="1">
    <citation type="journal article" date="2015" name="Plant Cell">
        <title>Oil accumulation by the oleaginous diatom Fistulifera solaris as revealed by the genome and transcriptome.</title>
        <authorList>
            <person name="Tanaka T."/>
            <person name="Maeda Y."/>
            <person name="Veluchamy A."/>
            <person name="Tanaka M."/>
            <person name="Abida H."/>
            <person name="Marechal E."/>
            <person name="Bowler C."/>
            <person name="Muto M."/>
            <person name="Sunaga Y."/>
            <person name="Tanaka M."/>
            <person name="Yoshino T."/>
            <person name="Taniguchi T."/>
            <person name="Fukuda Y."/>
            <person name="Nemoto M."/>
            <person name="Matsumoto M."/>
            <person name="Wong P.S."/>
            <person name="Aburatani S."/>
            <person name="Fujibuchi W."/>
        </authorList>
    </citation>
    <scope>NUCLEOTIDE SEQUENCE [LARGE SCALE GENOMIC DNA]</scope>
    <source>
        <strain evidence="10 11">JPCC DA0580</strain>
    </source>
</reference>
<evidence type="ECO:0000256" key="3">
    <source>
        <dbReference type="ARBA" id="ARBA00005933"/>
    </source>
</evidence>
<evidence type="ECO:0000256" key="1">
    <source>
        <dbReference type="ARBA" id="ARBA00004022"/>
    </source>
</evidence>
<dbReference type="SUPFAM" id="SSF103511">
    <property type="entry name" value="Chlorophyll a-b binding protein"/>
    <property type="match status" value="1"/>
</dbReference>
<dbReference type="EMBL" id="BDSP01000061">
    <property type="protein sequence ID" value="GAX13318.1"/>
    <property type="molecule type" value="Genomic_DNA"/>
</dbReference>
<evidence type="ECO:0000256" key="7">
    <source>
        <dbReference type="ARBA" id="ARBA00023243"/>
    </source>
</evidence>
<name>A0A1Z5JHS4_FISSO</name>
<feature type="binding site" description="axial binding residue" evidence="9">
    <location>
        <position position="86"/>
    </location>
    <ligand>
        <name>chlorophyll b</name>
        <dbReference type="ChEBI" id="CHEBI:61721"/>
        <label>1</label>
    </ligand>
    <ligandPart>
        <name>Mg</name>
        <dbReference type="ChEBI" id="CHEBI:25107"/>
    </ligandPart>
</feature>
<comment type="subunit">
    <text evidence="8">The LHC complex of chromophytic algae is composed of fucoxanthin, chlorophyll A and C bound non-covalently by fucoxanthin chlorophyll proteins (FCPs). The ratio of the pigments in LHC; fucoxanthin: chlorophyll C: chlorophyll A; (0.6-1): (0.1-0.3): (1).</text>
</comment>
<keyword evidence="6" id="KW-0934">Plastid</keyword>
<dbReference type="InterPro" id="IPR001344">
    <property type="entry name" value="Chloro_AB-bd_pln"/>
</dbReference>
<feature type="binding site" evidence="9">
    <location>
        <position position="81"/>
    </location>
    <ligand>
        <name>chlorophyll a</name>
        <dbReference type="ChEBI" id="CHEBI:58416"/>
        <label>1</label>
    </ligand>
</feature>
<feature type="binding site" evidence="9">
    <location>
        <position position="208"/>
    </location>
    <ligand>
        <name>chlorophyll a</name>
        <dbReference type="ChEBI" id="CHEBI:58416"/>
        <label>1</label>
    </ligand>
</feature>
<gene>
    <name evidence="10" type="ORF">FisN_17Hh259</name>
</gene>
<feature type="binding site" evidence="9">
    <location>
        <position position="210"/>
    </location>
    <ligand>
        <name>chlorophyll a</name>
        <dbReference type="ChEBI" id="CHEBI:58416"/>
        <label>1</label>
    </ligand>
</feature>
<comment type="caution">
    <text evidence="10">The sequence shown here is derived from an EMBL/GenBank/DDBJ whole genome shotgun (WGS) entry which is preliminary data.</text>
</comment>
<dbReference type="PANTHER" id="PTHR21649">
    <property type="entry name" value="CHLOROPHYLL A/B BINDING PROTEIN"/>
    <property type="match status" value="1"/>
</dbReference>
<dbReference type="GO" id="GO:0016168">
    <property type="term" value="F:chlorophyll binding"/>
    <property type="evidence" value="ECO:0007669"/>
    <property type="project" value="UniProtKB-KW"/>
</dbReference>
<keyword evidence="11" id="KW-1185">Reference proteome</keyword>
<evidence type="ECO:0000256" key="8">
    <source>
        <dbReference type="ARBA" id="ARBA00044011"/>
    </source>
</evidence>
<evidence type="ECO:0000313" key="11">
    <source>
        <dbReference type="Proteomes" id="UP000198406"/>
    </source>
</evidence>
<keyword evidence="9" id="KW-0148">Chlorophyll</keyword>
<comment type="similarity">
    <text evidence="3">Belongs to the fucoxanthin chlorophyll protein family.</text>
</comment>
<dbReference type="GO" id="GO:0009765">
    <property type="term" value="P:photosynthesis, light harvesting"/>
    <property type="evidence" value="ECO:0007669"/>
    <property type="project" value="InterPro"/>
</dbReference>
<keyword evidence="9" id="KW-0157">Chromophore</keyword>
<dbReference type="OrthoDB" id="191071at2759"/>
<dbReference type="Pfam" id="PF00504">
    <property type="entry name" value="Chloroa_b-bind"/>
    <property type="match status" value="1"/>
</dbReference>
<dbReference type="InParanoid" id="A0A1Z5JHS4"/>
<keyword evidence="4" id="KW-0150">Chloroplast</keyword>
<evidence type="ECO:0000256" key="6">
    <source>
        <dbReference type="ARBA" id="ARBA00022640"/>
    </source>
</evidence>
<accession>A0A1Z5JHS4</accession>
<dbReference type="GO" id="GO:0009507">
    <property type="term" value="C:chloroplast"/>
    <property type="evidence" value="ECO:0007669"/>
    <property type="project" value="UniProtKB-SubCell"/>
</dbReference>
<dbReference type="Proteomes" id="UP000198406">
    <property type="component" value="Unassembled WGS sequence"/>
</dbReference>
<proteinExistence type="inferred from homology"/>
<comment type="subcellular location">
    <subcellularLocation>
        <location evidence="2">Plastid</location>
        <location evidence="2">Chloroplast</location>
    </subcellularLocation>
</comment>